<evidence type="ECO:0000259" key="1">
    <source>
        <dbReference type="Pfam" id="PF12937"/>
    </source>
</evidence>
<dbReference type="EMBL" id="WIPF01000033">
    <property type="protein sequence ID" value="KAF3224369.1"/>
    <property type="molecule type" value="Genomic_DNA"/>
</dbReference>
<protein>
    <recommendedName>
        <fullName evidence="1">F-box domain-containing protein</fullName>
    </recommendedName>
</protein>
<comment type="caution">
    <text evidence="2">The sequence shown here is derived from an EMBL/GenBank/DDBJ whole genome shotgun (WGS) entry which is preliminary data.</text>
</comment>
<organism evidence="2 3">
    <name type="scientific">Orbilia oligospora</name>
    <name type="common">Nematode-trapping fungus</name>
    <name type="synonym">Arthrobotrys oligospora</name>
    <dbReference type="NCBI Taxonomy" id="2813651"/>
    <lineage>
        <taxon>Eukaryota</taxon>
        <taxon>Fungi</taxon>
        <taxon>Dikarya</taxon>
        <taxon>Ascomycota</taxon>
        <taxon>Pezizomycotina</taxon>
        <taxon>Orbiliomycetes</taxon>
        <taxon>Orbiliales</taxon>
        <taxon>Orbiliaceae</taxon>
        <taxon>Orbilia</taxon>
    </lineage>
</organism>
<dbReference type="AlphaFoldDB" id="A0A6G1M8P4"/>
<name>A0A6G1M8P4_ORBOL</name>
<sequence length="420" mass="47744">MEKCPNELIGLFLEDPSLNNKDLANCALVSRRFRSIADRVLYRTLPIAIDVDPIPYLDDDMEPTAPDSSTVTKFRNMIQVFEKKGSYVRNLSYNHTSAQVLQLGSDEKLFKDHFVFFNRIQRLALYTFGDGAQYFSWFEILKGISGILVSNPNLEELVVVHKPSAEELSQEVDLDCIHEILRQGTVVKLTLLTIQFVLMGWAHEARDDSWNLTDSFMTMLDGCTDHIMHFLFDYVVPPDGTQAGEQKGTRRRLWSLPSLKNLGINFVGKYVAPLSDILDPETLGSVEVFHFLSPLHQDLEELAENLSSLVHVKEMHIHVININNWVPPFLLSGEEMPSYNKEGCRMVTESLIMALKELHSVTYAVELPAREGVLLLAYLVERVPKQVFESFELPAYALAIDFWGWTTDDIGYLGIGHHIP</sequence>
<dbReference type="Pfam" id="PF12937">
    <property type="entry name" value="F-box-like"/>
    <property type="match status" value="1"/>
</dbReference>
<feature type="domain" description="F-box" evidence="1">
    <location>
        <begin position="18"/>
        <end position="45"/>
    </location>
</feature>
<dbReference type="Proteomes" id="UP000483672">
    <property type="component" value="Unassembled WGS sequence"/>
</dbReference>
<gene>
    <name evidence="2" type="ORF">TWF191_006152</name>
</gene>
<proteinExistence type="predicted"/>
<reference evidence="2 3" key="1">
    <citation type="submission" date="2019-06" db="EMBL/GenBank/DDBJ databases">
        <authorList>
            <person name="Palmer J.M."/>
        </authorList>
    </citation>
    <scope>NUCLEOTIDE SEQUENCE [LARGE SCALE GENOMIC DNA]</scope>
    <source>
        <strain evidence="2 3">TWF191</strain>
    </source>
</reference>
<evidence type="ECO:0000313" key="3">
    <source>
        <dbReference type="Proteomes" id="UP000483672"/>
    </source>
</evidence>
<accession>A0A6G1M8P4</accession>
<dbReference type="InterPro" id="IPR001810">
    <property type="entry name" value="F-box_dom"/>
</dbReference>
<evidence type="ECO:0000313" key="2">
    <source>
        <dbReference type="EMBL" id="KAF3224369.1"/>
    </source>
</evidence>